<reference evidence="2 3" key="1">
    <citation type="submission" date="2024-09" db="EMBL/GenBank/DDBJ databases">
        <authorList>
            <person name="Sun Q."/>
            <person name="Mori K."/>
        </authorList>
    </citation>
    <scope>NUCLEOTIDE SEQUENCE [LARGE SCALE GENOMIC DNA]</scope>
    <source>
        <strain evidence="2 3">JCM 3028</strain>
    </source>
</reference>
<dbReference type="Pfam" id="PF03995">
    <property type="entry name" value="Inhibitor_I36"/>
    <property type="match status" value="1"/>
</dbReference>
<gene>
    <name evidence="2" type="ORF">ACFFRH_27615</name>
</gene>
<feature type="chain" id="PRO_5046751358" evidence="1">
    <location>
        <begin position="29"/>
        <end position="122"/>
    </location>
</feature>
<accession>A0ABV5TJH7</accession>
<protein>
    <submittedName>
        <fullName evidence="2">Peptidase inhibitor family I36 protein</fullName>
    </submittedName>
</protein>
<feature type="signal peptide" evidence="1">
    <location>
        <begin position="1"/>
        <end position="28"/>
    </location>
</feature>
<dbReference type="RefSeq" id="WP_344747854.1">
    <property type="nucleotide sequence ID" value="NZ_BAAAWW010000139.1"/>
</dbReference>
<keyword evidence="1" id="KW-0732">Signal</keyword>
<dbReference type="Proteomes" id="UP001589610">
    <property type="component" value="Unassembled WGS sequence"/>
</dbReference>
<evidence type="ECO:0000313" key="3">
    <source>
        <dbReference type="Proteomes" id="UP001589610"/>
    </source>
</evidence>
<sequence length="122" mass="12962">MTKRRTISVLLATAAAAAMSLASTPAPASALAWECASGYSCYYDGANGVNRIWIAPSGGKCFDLGTMGLNDRVSSVYNRGNGAVHLYNWLGYWDYLESVPRGSTRNLGSASSNKVDRVCVDA</sequence>
<proteinExistence type="predicted"/>
<comment type="caution">
    <text evidence="2">The sequence shown here is derived from an EMBL/GenBank/DDBJ whole genome shotgun (WGS) entry which is preliminary data.</text>
</comment>
<dbReference type="EMBL" id="JBHMBS010000015">
    <property type="protein sequence ID" value="MFB9679264.1"/>
    <property type="molecule type" value="Genomic_DNA"/>
</dbReference>
<name>A0ABV5TJH7_9ACTN</name>
<organism evidence="2 3">
    <name type="scientific">Streptosporangium vulgare</name>
    <dbReference type="NCBI Taxonomy" id="46190"/>
    <lineage>
        <taxon>Bacteria</taxon>
        <taxon>Bacillati</taxon>
        <taxon>Actinomycetota</taxon>
        <taxon>Actinomycetes</taxon>
        <taxon>Streptosporangiales</taxon>
        <taxon>Streptosporangiaceae</taxon>
        <taxon>Streptosporangium</taxon>
    </lineage>
</organism>
<evidence type="ECO:0000256" key="1">
    <source>
        <dbReference type="SAM" id="SignalP"/>
    </source>
</evidence>
<evidence type="ECO:0000313" key="2">
    <source>
        <dbReference type="EMBL" id="MFB9679264.1"/>
    </source>
</evidence>
<keyword evidence="3" id="KW-1185">Reference proteome</keyword>